<proteinExistence type="predicted"/>
<organism evidence="1 2">
    <name type="scientific">Kingella denitrificans ATCC 33394</name>
    <dbReference type="NCBI Taxonomy" id="888741"/>
    <lineage>
        <taxon>Bacteria</taxon>
        <taxon>Pseudomonadati</taxon>
        <taxon>Pseudomonadota</taxon>
        <taxon>Betaproteobacteria</taxon>
        <taxon>Neisseriales</taxon>
        <taxon>Neisseriaceae</taxon>
        <taxon>Kingella</taxon>
    </lineage>
</organism>
<name>F0EXG0_9NEIS</name>
<protein>
    <submittedName>
        <fullName evidence="1">Uncharacterized protein</fullName>
    </submittedName>
</protein>
<evidence type="ECO:0000313" key="1">
    <source>
        <dbReference type="EMBL" id="EGC17991.1"/>
    </source>
</evidence>
<dbReference type="EMBL" id="AEWV01000008">
    <property type="protein sequence ID" value="EGC17991.1"/>
    <property type="molecule type" value="Genomic_DNA"/>
</dbReference>
<dbReference type="Proteomes" id="UP000004088">
    <property type="component" value="Unassembled WGS sequence"/>
</dbReference>
<comment type="caution">
    <text evidence="1">The sequence shown here is derived from an EMBL/GenBank/DDBJ whole genome shotgun (WGS) entry which is preliminary data.</text>
</comment>
<accession>F0EXG0</accession>
<dbReference type="HOGENOM" id="CLU_3169086_0_0_4"/>
<gene>
    <name evidence="1" type="ORF">HMPREF9098_0544</name>
</gene>
<evidence type="ECO:0000313" key="2">
    <source>
        <dbReference type="Proteomes" id="UP000004088"/>
    </source>
</evidence>
<dbReference type="AlphaFoldDB" id="F0EXG0"/>
<reference evidence="1 2" key="1">
    <citation type="submission" date="2011-01" db="EMBL/GenBank/DDBJ databases">
        <authorList>
            <person name="Muzny D."/>
            <person name="Qin X."/>
            <person name="Deng J."/>
            <person name="Jiang H."/>
            <person name="Liu Y."/>
            <person name="Qu J."/>
            <person name="Song X.-Z."/>
            <person name="Zhang L."/>
            <person name="Thornton R."/>
            <person name="Coyle M."/>
            <person name="Francisco L."/>
            <person name="Jackson L."/>
            <person name="Javaid M."/>
            <person name="Korchina V."/>
            <person name="Kovar C."/>
            <person name="Mata R."/>
            <person name="Mathew T."/>
            <person name="Ngo R."/>
            <person name="Nguyen L."/>
            <person name="Nguyen N."/>
            <person name="Okwuonu G."/>
            <person name="Ongeri F."/>
            <person name="Pham C."/>
            <person name="Simmons D."/>
            <person name="Wilczek-Boney K."/>
            <person name="Hale W."/>
            <person name="Jakkamsetti A."/>
            <person name="Pham P."/>
            <person name="Ruth R."/>
            <person name="San Lucas F."/>
            <person name="Warren J."/>
            <person name="Zhang J."/>
            <person name="Zhao Z."/>
            <person name="Zhou C."/>
            <person name="Zhu D."/>
            <person name="Lee S."/>
            <person name="Bess C."/>
            <person name="Blankenburg K."/>
            <person name="Forbes L."/>
            <person name="Fu Q."/>
            <person name="Gubbala S."/>
            <person name="Hirani K."/>
            <person name="Jayaseelan J.C."/>
            <person name="Lara F."/>
            <person name="Munidasa M."/>
            <person name="Palculict T."/>
            <person name="Patil S."/>
            <person name="Pu L.-L."/>
            <person name="Saada N."/>
            <person name="Tang L."/>
            <person name="Weissenberger G."/>
            <person name="Zhu Y."/>
            <person name="Hemphill L."/>
            <person name="Shang Y."/>
            <person name="Youmans B."/>
            <person name="Ayvaz T."/>
            <person name="Ross M."/>
            <person name="Santibanez J."/>
            <person name="Aqrawi P."/>
            <person name="Gross S."/>
            <person name="Joshi V."/>
            <person name="Fowler G."/>
            <person name="Nazareth L."/>
            <person name="Reid J."/>
            <person name="Worley K."/>
            <person name="Petrosino J."/>
            <person name="Highlander S."/>
            <person name="Gibbs R."/>
        </authorList>
    </citation>
    <scope>NUCLEOTIDE SEQUENCE [LARGE SCALE GENOMIC DNA]</scope>
    <source>
        <strain evidence="1 2">ATCC 33394</strain>
    </source>
</reference>
<sequence length="47" mass="5188">MICGIVAFFIHLHPVHIRPMRVHCALCAAEPLKGGALRLPINRSAEK</sequence>
<keyword evidence="2" id="KW-1185">Reference proteome</keyword>